<dbReference type="AlphaFoldDB" id="A0ABD0W8K0"/>
<keyword evidence="2 7" id="KW-0812">Transmembrane</keyword>
<keyword evidence="10" id="KW-1185">Reference proteome</keyword>
<evidence type="ECO:0000256" key="5">
    <source>
        <dbReference type="ARBA" id="ARBA00044104"/>
    </source>
</evidence>
<feature type="transmembrane region" description="Helical" evidence="7">
    <location>
        <begin position="42"/>
        <end position="65"/>
    </location>
</feature>
<comment type="caution">
    <text evidence="9">The sequence shown here is derived from an EMBL/GenBank/DDBJ whole genome shotgun (WGS) entry which is preliminary data.</text>
</comment>
<dbReference type="Pfam" id="PF10223">
    <property type="entry name" value="Menorin_N"/>
    <property type="match status" value="2"/>
</dbReference>
<protein>
    <recommendedName>
        <fullName evidence="5">Protein FAM151A</fullName>
    </recommendedName>
</protein>
<feature type="domain" description="Menorin-like" evidence="8">
    <location>
        <begin position="370"/>
        <end position="568"/>
    </location>
</feature>
<evidence type="ECO:0000256" key="6">
    <source>
        <dbReference type="ARBA" id="ARBA00044953"/>
    </source>
</evidence>
<reference evidence="9 10" key="1">
    <citation type="submission" date="2024-06" db="EMBL/GenBank/DDBJ databases">
        <authorList>
            <person name="Pan Q."/>
            <person name="Wen M."/>
            <person name="Jouanno E."/>
            <person name="Zahm M."/>
            <person name="Klopp C."/>
            <person name="Cabau C."/>
            <person name="Louis A."/>
            <person name="Berthelot C."/>
            <person name="Parey E."/>
            <person name="Roest Crollius H."/>
            <person name="Montfort J."/>
            <person name="Robinson-Rechavi M."/>
            <person name="Bouchez O."/>
            <person name="Lampietro C."/>
            <person name="Lopez Roques C."/>
            <person name="Donnadieu C."/>
            <person name="Postlethwait J."/>
            <person name="Bobe J."/>
            <person name="Verreycken H."/>
            <person name="Guiguen Y."/>
        </authorList>
    </citation>
    <scope>NUCLEOTIDE SEQUENCE [LARGE SCALE GENOMIC DNA]</scope>
    <source>
        <strain evidence="9">Up_M1</strain>
        <tissue evidence="9">Testis</tissue>
    </source>
</reference>
<feature type="domain" description="Menorin-like" evidence="8">
    <location>
        <begin position="98"/>
        <end position="337"/>
    </location>
</feature>
<evidence type="ECO:0000256" key="7">
    <source>
        <dbReference type="SAM" id="Phobius"/>
    </source>
</evidence>
<evidence type="ECO:0000256" key="1">
    <source>
        <dbReference type="ARBA" id="ARBA00004167"/>
    </source>
</evidence>
<comment type="similarity">
    <text evidence="6">Belongs to the menorin family.</text>
</comment>
<dbReference type="EMBL" id="JAGEUA010000009">
    <property type="protein sequence ID" value="KAL0965933.1"/>
    <property type="molecule type" value="Genomic_DNA"/>
</dbReference>
<evidence type="ECO:0000256" key="3">
    <source>
        <dbReference type="ARBA" id="ARBA00022989"/>
    </source>
</evidence>
<proteinExistence type="inferred from homology"/>
<keyword evidence="4 7" id="KW-0472">Membrane</keyword>
<dbReference type="InterPro" id="IPR019356">
    <property type="entry name" value="Menorin_dom"/>
</dbReference>
<evidence type="ECO:0000313" key="10">
    <source>
        <dbReference type="Proteomes" id="UP001557470"/>
    </source>
</evidence>
<evidence type="ECO:0000313" key="9">
    <source>
        <dbReference type="EMBL" id="KAL0965933.1"/>
    </source>
</evidence>
<sequence length="605" mass="68917">MKETAKEGTNEECIDAWRKNCEVDEDNEDPRRYFQYFTKEQLLMLCVGVCLLVLLLIITVTSVLLTQNAGTFEIILNFSTDGDMLDFLIQTGDIREKDALHATWYHRANNKSEMNNALKSSIMVLEADVTVQGFGTVNVTAIPIMAHPPDVYSDNSLDQWLDTVLQSKKGIKLDFKSLEALSPSLDILSVKNKTKGINRPVWLNADILPGPNVPAFWPVINGSKFLELIQQKFPDVTVSPGWAVLYLPLFPTATYTRAMVEDMYAIVEKVPQKVTFPVHALMIKRGWPHISWLLSQSPRFSLTLWQGIEKNPSVNDLLFVRDNSNPRRVYYDIYEPVLSQFKEAARQRDRLRRFYPGGDLVDYFQPKYKDSLSVQWTTIRNKVSLFSLLSERSGHMLIIPVGSGSIQPGLPVVANSSPEFPLQDCLDLVLASPKPWGIFLRIESQSQLEPSLLLLRSAYHQDLLYRPVWVNMALSHGAFHTQGYITGRKFIHTVNQVFPYVTLAPSWPPETLRDGYSRALVDQMKELLKGVWQSVSLQVRWESLWKSGEGQQRLGKVLPQYSLTVESEIGSWIVNDVEIQGFMTNLSQSNERSIFCIAENYRCML</sequence>
<organism evidence="9 10">
    <name type="scientific">Umbra pygmaea</name>
    <name type="common">Eastern mudminnow</name>
    <dbReference type="NCBI Taxonomy" id="75934"/>
    <lineage>
        <taxon>Eukaryota</taxon>
        <taxon>Metazoa</taxon>
        <taxon>Chordata</taxon>
        <taxon>Craniata</taxon>
        <taxon>Vertebrata</taxon>
        <taxon>Euteleostomi</taxon>
        <taxon>Actinopterygii</taxon>
        <taxon>Neopterygii</taxon>
        <taxon>Teleostei</taxon>
        <taxon>Protacanthopterygii</taxon>
        <taxon>Esociformes</taxon>
        <taxon>Umbridae</taxon>
        <taxon>Umbra</taxon>
    </lineage>
</organism>
<evidence type="ECO:0000259" key="8">
    <source>
        <dbReference type="Pfam" id="PF10223"/>
    </source>
</evidence>
<dbReference type="GO" id="GO:0016020">
    <property type="term" value="C:membrane"/>
    <property type="evidence" value="ECO:0007669"/>
    <property type="project" value="UniProtKB-SubCell"/>
</dbReference>
<evidence type="ECO:0000256" key="4">
    <source>
        <dbReference type="ARBA" id="ARBA00023136"/>
    </source>
</evidence>
<dbReference type="PANTHER" id="PTHR21184:SF4">
    <property type="entry name" value="PROTEIN FAM151A"/>
    <property type="match status" value="1"/>
</dbReference>
<dbReference type="PANTHER" id="PTHR21184">
    <property type="entry name" value="MENORIN (DENDRITIC BRANCHING PROTEIN)"/>
    <property type="match status" value="1"/>
</dbReference>
<keyword evidence="3 7" id="KW-1133">Transmembrane helix</keyword>
<accession>A0ABD0W8K0</accession>
<evidence type="ECO:0000256" key="2">
    <source>
        <dbReference type="ARBA" id="ARBA00022692"/>
    </source>
</evidence>
<name>A0ABD0W8K0_UMBPY</name>
<comment type="subcellular location">
    <subcellularLocation>
        <location evidence="1">Membrane</location>
        <topology evidence="1">Single-pass membrane protein</topology>
    </subcellularLocation>
</comment>
<gene>
    <name evidence="9" type="ORF">UPYG_G00288150</name>
</gene>
<dbReference type="Proteomes" id="UP001557470">
    <property type="component" value="Unassembled WGS sequence"/>
</dbReference>